<dbReference type="EC" id="1.14.13.163" evidence="2"/>
<gene>
    <name evidence="2" type="primary">nicB</name>
    <name evidence="2" type="ORF">I598_2123</name>
</gene>
<dbReference type="GO" id="GO:0004497">
    <property type="term" value="F:monooxygenase activity"/>
    <property type="evidence" value="ECO:0007669"/>
    <property type="project" value="UniProtKB-KW"/>
</dbReference>
<dbReference type="KEGG" id="ido:I598_2123"/>
<dbReference type="Pfam" id="PF01936">
    <property type="entry name" value="NYN"/>
    <property type="match status" value="1"/>
</dbReference>
<dbReference type="PATRIC" id="fig|1300344.3.peg.2131"/>
<dbReference type="CDD" id="cd18722">
    <property type="entry name" value="PIN_NicB-like"/>
    <property type="match status" value="1"/>
</dbReference>
<protein>
    <submittedName>
        <fullName evidence="2">6-hydroxy-3-succinoylpyridine 3-monooxygenase HspA</fullName>
        <ecNumber evidence="2">1.14.13.163</ecNumber>
    </submittedName>
</protein>
<dbReference type="STRING" id="1300344.I598_2123"/>
<dbReference type="Gene3D" id="3.40.50.1010">
    <property type="entry name" value="5'-nuclease"/>
    <property type="match status" value="1"/>
</dbReference>
<dbReference type="OrthoDB" id="9809421at2"/>
<evidence type="ECO:0000313" key="3">
    <source>
        <dbReference type="Proteomes" id="UP000076794"/>
    </source>
</evidence>
<dbReference type="GO" id="GO:0004540">
    <property type="term" value="F:RNA nuclease activity"/>
    <property type="evidence" value="ECO:0007669"/>
    <property type="project" value="InterPro"/>
</dbReference>
<dbReference type="RefSeq" id="WP_157557209.1">
    <property type="nucleotide sequence ID" value="NZ_CP014209.1"/>
</dbReference>
<dbReference type="Proteomes" id="UP000076794">
    <property type="component" value="Chromosome"/>
</dbReference>
<evidence type="ECO:0000313" key="2">
    <source>
        <dbReference type="EMBL" id="ANC31664.1"/>
    </source>
</evidence>
<reference evidence="2 3" key="1">
    <citation type="submission" date="2016-01" db="EMBL/GenBank/DDBJ databases">
        <title>Complete genome sequence of a soil Actinobacterium, Isoptericola dokdonensis DS-3.</title>
        <authorList>
            <person name="Kwon S.-K."/>
            <person name="Kim J.F."/>
        </authorList>
    </citation>
    <scope>NUCLEOTIDE SEQUENCE [LARGE SCALE GENOMIC DNA]</scope>
    <source>
        <strain evidence="2 3">DS-3</strain>
    </source>
</reference>
<proteinExistence type="predicted"/>
<evidence type="ECO:0000259" key="1">
    <source>
        <dbReference type="Pfam" id="PF01936"/>
    </source>
</evidence>
<dbReference type="InterPro" id="IPR021139">
    <property type="entry name" value="NYN"/>
</dbReference>
<sequence>MASSGRACVYIDGFNLYYGALKGTSEKWLDLAAWSSLMLPGLTVVRIAYCTARITARSDDPRAHVRQDAYLRALATLPTVDILEGTFKVSKPRMFRVPSVTCSCCNAHQPSCSCCRASTVQVVKTEEKGSDVNLAVQLVADGFQDRFDTALIVSNDSDIQPAVDVVRDQLGKRVVVADPRNSRHPSLIGDERRQVRRNALVRAQFPDVVHDAGRAITRPGPWA</sequence>
<dbReference type="EMBL" id="CP014209">
    <property type="protein sequence ID" value="ANC31664.1"/>
    <property type="molecule type" value="Genomic_DNA"/>
</dbReference>
<accession>A0A161IIE0</accession>
<name>A0A161IIE0_9MICO</name>
<feature type="domain" description="NYN" evidence="1">
    <location>
        <begin position="123"/>
        <end position="177"/>
    </location>
</feature>
<dbReference type="AlphaFoldDB" id="A0A161IIE0"/>
<organism evidence="2 3">
    <name type="scientific">Isoptericola dokdonensis DS-3</name>
    <dbReference type="NCBI Taxonomy" id="1300344"/>
    <lineage>
        <taxon>Bacteria</taxon>
        <taxon>Bacillati</taxon>
        <taxon>Actinomycetota</taxon>
        <taxon>Actinomycetes</taxon>
        <taxon>Micrococcales</taxon>
        <taxon>Promicromonosporaceae</taxon>
        <taxon>Isoptericola</taxon>
    </lineage>
</organism>
<keyword evidence="2" id="KW-0503">Monooxygenase</keyword>
<keyword evidence="2" id="KW-0560">Oxidoreductase</keyword>
<keyword evidence="3" id="KW-1185">Reference proteome</keyword>